<reference evidence="1" key="3">
    <citation type="submission" date="2023-05" db="EMBL/GenBank/DDBJ databases">
        <authorList>
            <person name="Smith C.H."/>
        </authorList>
    </citation>
    <scope>NUCLEOTIDE SEQUENCE</scope>
    <source>
        <strain evidence="1">CHS0354</strain>
        <tissue evidence="1">Mantle</tissue>
    </source>
</reference>
<proteinExistence type="predicted"/>
<feature type="non-terminal residue" evidence="1">
    <location>
        <position position="1"/>
    </location>
</feature>
<reference evidence="1" key="1">
    <citation type="journal article" date="2021" name="Genome Biol. Evol.">
        <title>A High-Quality Reference Genome for a Parasitic Bivalve with Doubly Uniparental Inheritance (Bivalvia: Unionida).</title>
        <authorList>
            <person name="Smith C.H."/>
        </authorList>
    </citation>
    <scope>NUCLEOTIDE SEQUENCE</scope>
    <source>
        <strain evidence="1">CHS0354</strain>
    </source>
</reference>
<keyword evidence="2" id="KW-1185">Reference proteome</keyword>
<evidence type="ECO:0000313" key="1">
    <source>
        <dbReference type="EMBL" id="KAK3584986.1"/>
    </source>
</evidence>
<evidence type="ECO:0000313" key="2">
    <source>
        <dbReference type="Proteomes" id="UP001195483"/>
    </source>
</evidence>
<dbReference type="EMBL" id="JAEAOA010002185">
    <property type="protein sequence ID" value="KAK3584986.1"/>
    <property type="molecule type" value="Genomic_DNA"/>
</dbReference>
<name>A0AAE0VPA6_9BIVA</name>
<sequence>GLVGELDEDVRKGLTGELDEAVRKGLTGELDEDVRKGLTGELDEDVRKGLVGELDEDTRKGLTGELEEDTRKGLTGETHKTWPLNASYSFTLGIIPRLAKVYVKNAIKTNPKHIGIDWPKMVLWAFTRSKEDVDTQWEYFVEMFHAYNSEDI</sequence>
<dbReference type="AlphaFoldDB" id="A0AAE0VPA6"/>
<dbReference type="Proteomes" id="UP001195483">
    <property type="component" value="Unassembled WGS sequence"/>
</dbReference>
<reference evidence="1" key="2">
    <citation type="journal article" date="2021" name="Genome Biol. Evol.">
        <title>Developing a high-quality reference genome for a parasitic bivalve with doubly uniparental inheritance (Bivalvia: Unionida).</title>
        <authorList>
            <person name="Smith C.H."/>
        </authorList>
    </citation>
    <scope>NUCLEOTIDE SEQUENCE</scope>
    <source>
        <strain evidence="1">CHS0354</strain>
        <tissue evidence="1">Mantle</tissue>
    </source>
</reference>
<comment type="caution">
    <text evidence="1">The sequence shown here is derived from an EMBL/GenBank/DDBJ whole genome shotgun (WGS) entry which is preliminary data.</text>
</comment>
<protein>
    <submittedName>
        <fullName evidence="1">Uncharacterized protein</fullName>
    </submittedName>
</protein>
<accession>A0AAE0VPA6</accession>
<dbReference type="SUPFAM" id="SSF158791">
    <property type="entry name" value="MgtE N-terminal domain-like"/>
    <property type="match status" value="1"/>
</dbReference>
<organism evidence="1 2">
    <name type="scientific">Potamilus streckersoni</name>
    <dbReference type="NCBI Taxonomy" id="2493646"/>
    <lineage>
        <taxon>Eukaryota</taxon>
        <taxon>Metazoa</taxon>
        <taxon>Spiralia</taxon>
        <taxon>Lophotrochozoa</taxon>
        <taxon>Mollusca</taxon>
        <taxon>Bivalvia</taxon>
        <taxon>Autobranchia</taxon>
        <taxon>Heteroconchia</taxon>
        <taxon>Palaeoheterodonta</taxon>
        <taxon>Unionida</taxon>
        <taxon>Unionoidea</taxon>
        <taxon>Unionidae</taxon>
        <taxon>Ambleminae</taxon>
        <taxon>Lampsilini</taxon>
        <taxon>Potamilus</taxon>
    </lineage>
</organism>
<gene>
    <name evidence="1" type="ORF">CHS0354_037361</name>
</gene>